<name>A0A177C765_9PLEO</name>
<evidence type="ECO:0000256" key="7">
    <source>
        <dbReference type="ARBA" id="ARBA00023242"/>
    </source>
</evidence>
<evidence type="ECO:0000256" key="1">
    <source>
        <dbReference type="ARBA" id="ARBA00004123"/>
    </source>
</evidence>
<evidence type="ECO:0000259" key="11">
    <source>
        <dbReference type="Pfam" id="PF13878"/>
    </source>
</evidence>
<feature type="compositionally biased region" description="Low complexity" evidence="10">
    <location>
        <begin position="494"/>
        <end position="505"/>
    </location>
</feature>
<feature type="domain" description="N-acetyltransferase ESCO acetyl-transferase" evidence="12">
    <location>
        <begin position="341"/>
        <end position="399"/>
    </location>
</feature>
<dbReference type="InParanoid" id="A0A177C765"/>
<comment type="similarity">
    <text evidence="2">Belongs to the acetyltransferase family. ECO subfamily.</text>
</comment>
<dbReference type="GO" id="GO:0007064">
    <property type="term" value="P:mitotic sister chromatid cohesion"/>
    <property type="evidence" value="ECO:0007669"/>
    <property type="project" value="TreeGrafter"/>
</dbReference>
<dbReference type="RefSeq" id="XP_018033067.1">
    <property type="nucleotide sequence ID" value="XM_018180332.1"/>
</dbReference>
<feature type="compositionally biased region" description="Basic and acidic residues" evidence="10">
    <location>
        <begin position="39"/>
        <end position="54"/>
    </location>
</feature>
<dbReference type="InterPro" id="IPR028005">
    <property type="entry name" value="AcTrfase_ESCO_Znf_dom"/>
</dbReference>
<gene>
    <name evidence="13" type="ORF">CC84DRAFT_1178305</name>
</gene>
<evidence type="ECO:0000256" key="2">
    <source>
        <dbReference type="ARBA" id="ARBA00005816"/>
    </source>
</evidence>
<dbReference type="Pfam" id="PF13878">
    <property type="entry name" value="zf-C2H2_3"/>
    <property type="match status" value="1"/>
</dbReference>
<keyword evidence="5" id="KW-0863">Zinc-finger</keyword>
<feature type="compositionally biased region" description="Polar residues" evidence="10">
    <location>
        <begin position="709"/>
        <end position="718"/>
    </location>
</feature>
<feature type="region of interest" description="Disordered" evidence="10">
    <location>
        <begin position="1"/>
        <end position="111"/>
    </location>
</feature>
<organism evidence="13 14">
    <name type="scientific">Paraphaeosphaeria sporulosa</name>
    <dbReference type="NCBI Taxonomy" id="1460663"/>
    <lineage>
        <taxon>Eukaryota</taxon>
        <taxon>Fungi</taxon>
        <taxon>Dikarya</taxon>
        <taxon>Ascomycota</taxon>
        <taxon>Pezizomycotina</taxon>
        <taxon>Dothideomycetes</taxon>
        <taxon>Pleosporomycetidae</taxon>
        <taxon>Pleosporales</taxon>
        <taxon>Massarineae</taxon>
        <taxon>Didymosphaeriaceae</taxon>
        <taxon>Paraphaeosphaeria</taxon>
    </lineage>
</organism>
<dbReference type="PANTHER" id="PTHR45884">
    <property type="entry name" value="N-ACETYLTRANSFERASE ECO"/>
    <property type="match status" value="1"/>
</dbReference>
<feature type="domain" description="N-acetyltransferase ESCO zinc-finger" evidence="11">
    <location>
        <begin position="150"/>
        <end position="187"/>
    </location>
</feature>
<evidence type="ECO:0000256" key="6">
    <source>
        <dbReference type="ARBA" id="ARBA00022833"/>
    </source>
</evidence>
<feature type="compositionally biased region" description="Basic residues" evidence="10">
    <location>
        <begin position="639"/>
        <end position="654"/>
    </location>
</feature>
<accession>A0A177C765</accession>
<feature type="compositionally biased region" description="Low complexity" evidence="10">
    <location>
        <begin position="59"/>
        <end position="75"/>
    </location>
</feature>
<dbReference type="AlphaFoldDB" id="A0A177C765"/>
<keyword evidence="4" id="KW-0479">Metal-binding</keyword>
<evidence type="ECO:0000256" key="8">
    <source>
        <dbReference type="ARBA" id="ARBA00023306"/>
    </source>
</evidence>
<dbReference type="GO" id="GO:0061733">
    <property type="term" value="F:protein-lysine-acetyltransferase activity"/>
    <property type="evidence" value="ECO:0007669"/>
    <property type="project" value="TreeGrafter"/>
</dbReference>
<dbReference type="GO" id="GO:0008270">
    <property type="term" value="F:zinc ion binding"/>
    <property type="evidence" value="ECO:0007669"/>
    <property type="project" value="UniProtKB-KW"/>
</dbReference>
<feature type="compositionally biased region" description="Pro residues" evidence="10">
    <location>
        <begin position="691"/>
        <end position="702"/>
    </location>
</feature>
<keyword evidence="6" id="KW-0862">Zinc</keyword>
<keyword evidence="8" id="KW-0131">Cell cycle</keyword>
<feature type="compositionally biased region" description="Low complexity" evidence="10">
    <location>
        <begin position="754"/>
        <end position="768"/>
    </location>
</feature>
<keyword evidence="9" id="KW-0012">Acyltransferase</keyword>
<comment type="subcellular location">
    <subcellularLocation>
        <location evidence="1">Nucleus</location>
    </subcellularLocation>
</comment>
<feature type="compositionally biased region" description="Polar residues" evidence="10">
    <location>
        <begin position="857"/>
        <end position="883"/>
    </location>
</feature>
<dbReference type="GO" id="GO:0005634">
    <property type="term" value="C:nucleus"/>
    <property type="evidence" value="ECO:0007669"/>
    <property type="project" value="UniProtKB-SubCell"/>
</dbReference>
<feature type="compositionally biased region" description="Basic and acidic residues" evidence="10">
    <location>
        <begin position="521"/>
        <end position="537"/>
    </location>
</feature>
<evidence type="ECO:0000259" key="12">
    <source>
        <dbReference type="Pfam" id="PF13880"/>
    </source>
</evidence>
<dbReference type="PANTHER" id="PTHR45884:SF2">
    <property type="entry name" value="N-ACETYLTRANSFERASE ECO"/>
    <property type="match status" value="1"/>
</dbReference>
<evidence type="ECO:0000256" key="4">
    <source>
        <dbReference type="ARBA" id="ARBA00022723"/>
    </source>
</evidence>
<proteinExistence type="inferred from homology"/>
<feature type="region of interest" description="Disordered" evidence="10">
    <location>
        <begin position="411"/>
        <end position="1007"/>
    </location>
</feature>
<keyword evidence="14" id="KW-1185">Reference proteome</keyword>
<dbReference type="GeneID" id="28763818"/>
<dbReference type="EMBL" id="KV441555">
    <property type="protein sequence ID" value="OAG02702.1"/>
    <property type="molecule type" value="Genomic_DNA"/>
</dbReference>
<keyword evidence="7" id="KW-0539">Nucleus</keyword>
<feature type="compositionally biased region" description="Basic residues" evidence="10">
    <location>
        <begin position="1"/>
        <end position="18"/>
    </location>
</feature>
<evidence type="ECO:0000256" key="9">
    <source>
        <dbReference type="ARBA" id="ARBA00023315"/>
    </source>
</evidence>
<evidence type="ECO:0000313" key="13">
    <source>
        <dbReference type="EMBL" id="OAG02702.1"/>
    </source>
</evidence>
<evidence type="ECO:0000256" key="3">
    <source>
        <dbReference type="ARBA" id="ARBA00022679"/>
    </source>
</evidence>
<feature type="compositionally biased region" description="Low complexity" evidence="10">
    <location>
        <begin position="814"/>
        <end position="856"/>
    </location>
</feature>
<dbReference type="Proteomes" id="UP000077069">
    <property type="component" value="Unassembled WGS sequence"/>
</dbReference>
<protein>
    <submittedName>
        <fullName evidence="13">Uncharacterized protein</fullName>
    </submittedName>
</protein>
<evidence type="ECO:0000256" key="10">
    <source>
        <dbReference type="SAM" id="MobiDB-lite"/>
    </source>
</evidence>
<sequence length="1024" mass="110241">MSTMRAKKVIRTYSRRRQPSLYDEEPQESPAKRRRVASTHREDAIAIGDGRDAELVPQSLDSSSARDSSALPSSPKDAAALFSDDAPRSTPPSSPTRQRSTPPLCKRRPVFSFVKRQTKPPALAKEPLSEKSINVNTPQRAAKKQKKLVQMQLDLVAEPNKTCKLCGMEYVPSLAEDAALHRKFHAMNMGGVDISKAMSERLRQNQVWSGGERSFVAVVSRRDALALRNKARGVLEVVNTELGAVPIPDEALWSQIRKSLTSTTLATEEAQQAKKEHSDHSVSDRYKVYLYVQGSKCVGACLAERIQEAFPVEGDAAAETPGQLPADTNSSSICVSEARKPAILGISRIWTSNSHRKHGVATILLNLARANFLYGMTISKEEVAFSQPTESGGKLARKCERTGSNACTVLEASPAPAKTKKTVRIESPTETSPPHPDFGHVDNEITYPTARGRARSPPRDSSAAFADELEDRQPQDPTGRDVDGRGMLGSAWKSPAAPQSATSPSGVPANPFSRTLATIEPQEKGGDVAGQPKERTATDQIAPGPKRQSLNVEGFKNLLMQGIITSPRNSAPPPVAPASNPLSPAVFESSSSTDTSSISRQSIFDTAQEPHPESPRTSYDMAASDDEHAGLVQGEAPKKEKKKPPPAPRHRHGKLVKERTPQTVPFDDFTVAEVTPDVKTHKRTNSDLNKPLPPTPPIPTSAPPHIISQDASYSTVSLADTRDSETASISEAAPSRPQKKVPPPVPLARRQSQLRSSTTGNRSRSNSSLTMSSQHSTDLPPIASAQELSPQTSATHKAPPPPPPSRRHGNALPTINTSSANSSTTELSISARPTTSSPNPPSSRRTTLTSEPSSPTGVTRTPSMHSGRTTSRAVSSESTNANANLPPPPPPPRRRQSGRSSLDMQRPSLPPGSSPAGSRHTSTEHKRLSRSSIDGKRQGSIASVSSALSKEYAPDDQALYSPREEVEDPSDAQGLGVEGSSVDAPVGRGQGREKEGSNASNILDDMERFQREIDELREKYKKAA</sequence>
<dbReference type="GO" id="GO:0000785">
    <property type="term" value="C:chromatin"/>
    <property type="evidence" value="ECO:0007669"/>
    <property type="project" value="TreeGrafter"/>
</dbReference>
<evidence type="ECO:0000313" key="14">
    <source>
        <dbReference type="Proteomes" id="UP000077069"/>
    </source>
</evidence>
<dbReference type="OrthoDB" id="428854at2759"/>
<feature type="compositionally biased region" description="Basic and acidic residues" evidence="10">
    <location>
        <begin position="471"/>
        <end position="484"/>
    </location>
</feature>
<dbReference type="Pfam" id="PF13880">
    <property type="entry name" value="Acetyltransf_13"/>
    <property type="match status" value="1"/>
</dbReference>
<evidence type="ECO:0000256" key="5">
    <source>
        <dbReference type="ARBA" id="ARBA00022771"/>
    </source>
</evidence>
<dbReference type="STRING" id="1460663.A0A177C765"/>
<dbReference type="InterPro" id="IPR028009">
    <property type="entry name" value="ESCO_Acetyltransf_dom"/>
</dbReference>
<feature type="compositionally biased region" description="Low complexity" evidence="10">
    <location>
        <begin position="577"/>
        <end position="603"/>
    </location>
</feature>
<reference evidence="13 14" key="1">
    <citation type="submission" date="2016-05" db="EMBL/GenBank/DDBJ databases">
        <title>Comparative analysis of secretome profiles of manganese(II)-oxidizing ascomycete fungi.</title>
        <authorList>
            <consortium name="DOE Joint Genome Institute"/>
            <person name="Zeiner C.A."/>
            <person name="Purvine S.O."/>
            <person name="Zink E.M."/>
            <person name="Wu S."/>
            <person name="Pasa-Tolic L."/>
            <person name="Chaput D.L."/>
            <person name="Haridas S."/>
            <person name="Grigoriev I.V."/>
            <person name="Santelli C.M."/>
            <person name="Hansel C.M."/>
        </authorList>
    </citation>
    <scope>NUCLEOTIDE SEQUENCE [LARGE SCALE GENOMIC DNA]</scope>
    <source>
        <strain evidence="13 14">AP3s5-JAC2a</strain>
    </source>
</reference>
<keyword evidence="3" id="KW-0808">Transferase</keyword>
<feature type="compositionally biased region" description="Polar residues" evidence="10">
    <location>
        <begin position="786"/>
        <end position="795"/>
    </location>
</feature>